<feature type="region of interest" description="Disordered" evidence="1">
    <location>
        <begin position="218"/>
        <end position="245"/>
    </location>
</feature>
<evidence type="ECO:0000256" key="2">
    <source>
        <dbReference type="SAM" id="Phobius"/>
    </source>
</evidence>
<feature type="compositionally biased region" description="Low complexity" evidence="1">
    <location>
        <begin position="221"/>
        <end position="231"/>
    </location>
</feature>
<feature type="non-terminal residue" evidence="3">
    <location>
        <position position="1"/>
    </location>
</feature>
<name>A0A9W8CNR3_9FUNG</name>
<feature type="region of interest" description="Disordered" evidence="1">
    <location>
        <begin position="35"/>
        <end position="56"/>
    </location>
</feature>
<keyword evidence="2" id="KW-0472">Membrane</keyword>
<evidence type="ECO:0000313" key="4">
    <source>
        <dbReference type="Proteomes" id="UP001143981"/>
    </source>
</evidence>
<feature type="transmembrane region" description="Helical" evidence="2">
    <location>
        <begin position="6"/>
        <end position="27"/>
    </location>
</feature>
<gene>
    <name evidence="3" type="ORF">LPJ61_006694</name>
</gene>
<keyword evidence="2" id="KW-0812">Transmembrane</keyword>
<keyword evidence="2" id="KW-1133">Transmembrane helix</keyword>
<accession>A0A9W8CNR3</accession>
<comment type="caution">
    <text evidence="3">The sequence shown here is derived from an EMBL/GenBank/DDBJ whole genome shotgun (WGS) entry which is preliminary data.</text>
</comment>
<dbReference type="Proteomes" id="UP001143981">
    <property type="component" value="Unassembled WGS sequence"/>
</dbReference>
<reference evidence="3" key="1">
    <citation type="submission" date="2022-07" db="EMBL/GenBank/DDBJ databases">
        <title>Phylogenomic reconstructions and comparative analyses of Kickxellomycotina fungi.</title>
        <authorList>
            <person name="Reynolds N.K."/>
            <person name="Stajich J.E."/>
            <person name="Barry K."/>
            <person name="Grigoriev I.V."/>
            <person name="Crous P."/>
            <person name="Smith M.E."/>
        </authorList>
    </citation>
    <scope>NUCLEOTIDE SEQUENCE</scope>
    <source>
        <strain evidence="3">BCRC 34381</strain>
    </source>
</reference>
<keyword evidence="4" id="KW-1185">Reference proteome</keyword>
<feature type="region of interest" description="Disordered" evidence="1">
    <location>
        <begin position="317"/>
        <end position="351"/>
    </location>
</feature>
<dbReference type="EMBL" id="JANBOI010003565">
    <property type="protein sequence ID" value="KAJ1718318.1"/>
    <property type="molecule type" value="Genomic_DNA"/>
</dbReference>
<protein>
    <submittedName>
        <fullName evidence="3">Uncharacterized protein</fullName>
    </submittedName>
</protein>
<evidence type="ECO:0000256" key="1">
    <source>
        <dbReference type="SAM" id="MobiDB-lite"/>
    </source>
</evidence>
<dbReference type="OrthoDB" id="5340910at2759"/>
<sequence>YKLSDGYVVLIIIAVLFVAAIMFYYYIRRRKRPANNAGSTNGRSILSSHSGVPSVGADEEDKYFAAGPRYARNMPDSGTSVNYLSKIASTSASKRLIGAHGGLADGQGHQLQAVSTLPGRFAQLQIPGIGEQHGASSWEPNASYCYFRTHDAVERTSNEPSDHSGMATAKSDIYDCIQAGKDASRLMPAPHSFMSSYVAEPAQAALKRGSLSLDQVNIRRQQQQQQQQQQQEAAAADGKNSPEALNGVSAALGAFVGIGTASHSAEMQVPEFPMPPTSIDVKRSLLDTTSANPSIIKQATEDGASCVKVKPRKLVRAMSQQPSKSGPGTPAGRRIGSPKKAMSSTGLQQPQVQGLLLERDSGKTTGEALYGGPAPALPVFIPEPSIMLPPAALGTFLSLLDSTESLSDNYQFA</sequence>
<proteinExistence type="predicted"/>
<dbReference type="AlphaFoldDB" id="A0A9W8CNR3"/>
<feature type="non-terminal residue" evidence="3">
    <location>
        <position position="413"/>
    </location>
</feature>
<evidence type="ECO:0000313" key="3">
    <source>
        <dbReference type="EMBL" id="KAJ1718318.1"/>
    </source>
</evidence>
<organism evidence="3 4">
    <name type="scientific">Coemansia biformis</name>
    <dbReference type="NCBI Taxonomy" id="1286918"/>
    <lineage>
        <taxon>Eukaryota</taxon>
        <taxon>Fungi</taxon>
        <taxon>Fungi incertae sedis</taxon>
        <taxon>Zoopagomycota</taxon>
        <taxon>Kickxellomycotina</taxon>
        <taxon>Kickxellomycetes</taxon>
        <taxon>Kickxellales</taxon>
        <taxon>Kickxellaceae</taxon>
        <taxon>Coemansia</taxon>
    </lineage>
</organism>
<feature type="compositionally biased region" description="Polar residues" evidence="1">
    <location>
        <begin position="36"/>
        <end position="51"/>
    </location>
</feature>